<dbReference type="InterPro" id="IPR004574">
    <property type="entry name" value="Alkb"/>
</dbReference>
<accession>A0A6B8VPU4</accession>
<dbReference type="PANTHER" id="PTHR16557">
    <property type="entry name" value="ALKYLATED DNA REPAIR PROTEIN ALKB-RELATED"/>
    <property type="match status" value="1"/>
</dbReference>
<keyword evidence="4 5" id="KW-0408">Iron</keyword>
<sequence>MPSLFNSVPTPPRRIASGVAHVPGFLSLEQQHDVVEKARDLSRGHMKRPELKSGTMSVYMHMLGYRTLANLNHYERSPLDMPQWALHVGRAGLAAAAEVAPELQPWVASFKPEMLLINYYPPTATMGLHQDAGEESEAPIVSLSVGDSALFRLGNCENRNRPWHDVQLQSGDLLVFGGENRRAFHGVPKLYPGTLPADCGLREGRINLTIRQVNL</sequence>
<evidence type="ECO:0000256" key="4">
    <source>
        <dbReference type="ARBA" id="ARBA00023004"/>
    </source>
</evidence>
<evidence type="ECO:0000256" key="1">
    <source>
        <dbReference type="ARBA" id="ARBA00022723"/>
    </source>
</evidence>
<dbReference type="EC" id="1.14.11.33" evidence="7"/>
<comment type="cofactor">
    <cofactor evidence="5">
        <name>Fe(2+)</name>
        <dbReference type="ChEBI" id="CHEBI:29033"/>
    </cofactor>
    <text evidence="5">Binds 1 Fe(2+) ion per subunit.</text>
</comment>
<dbReference type="Proteomes" id="UP000427071">
    <property type="component" value="Chromosome"/>
</dbReference>
<reference evidence="8" key="1">
    <citation type="submission" date="2019-11" db="EMBL/GenBank/DDBJ databases">
        <title>Complete genome sequence of Corynebacterium kalinowskii 1959, a novel Corynebacterium species isolated from soil of a small paddock in Vilsendorf, Germany.</title>
        <authorList>
            <person name="Schaffert L."/>
            <person name="Ruwe M."/>
            <person name="Milse J."/>
            <person name="Hanuschka K."/>
            <person name="Ortseifen V."/>
            <person name="Droste J."/>
            <person name="Brandt D."/>
            <person name="Schlueter L."/>
            <person name="Kutter Y."/>
            <person name="Vinke S."/>
            <person name="Viehoefer P."/>
            <person name="Jacob L."/>
            <person name="Luebke N.-C."/>
            <person name="Schulte-Berndt E."/>
            <person name="Hain C."/>
            <person name="Linder M."/>
            <person name="Schmidt P."/>
            <person name="Wollenschlaeger L."/>
            <person name="Luttermann T."/>
            <person name="Thieme E."/>
            <person name="Hassa J."/>
            <person name="Haak M."/>
            <person name="Wittchen M."/>
            <person name="Mentz A."/>
            <person name="Persicke M."/>
            <person name="Busche T."/>
            <person name="Ruckert C."/>
        </authorList>
    </citation>
    <scope>NUCLEOTIDE SEQUENCE [LARGE SCALE GENOMIC DNA]</scope>
    <source>
        <strain evidence="8">1959</strain>
    </source>
</reference>
<protein>
    <submittedName>
        <fullName evidence="7">Alpha-ketoglutarate-dependent dioxygenase AlkB</fullName>
        <ecNumber evidence="7">1.14.11.33</ecNumber>
    </submittedName>
</protein>
<dbReference type="KEGG" id="ckw:CKALI_00770"/>
<dbReference type="SUPFAM" id="SSF51197">
    <property type="entry name" value="Clavaminate synthase-like"/>
    <property type="match status" value="1"/>
</dbReference>
<dbReference type="PROSITE" id="PS51471">
    <property type="entry name" value="FE2OG_OXY"/>
    <property type="match status" value="1"/>
</dbReference>
<evidence type="ECO:0000256" key="2">
    <source>
        <dbReference type="ARBA" id="ARBA00022964"/>
    </source>
</evidence>
<dbReference type="GO" id="GO:0005737">
    <property type="term" value="C:cytoplasm"/>
    <property type="evidence" value="ECO:0007669"/>
    <property type="project" value="TreeGrafter"/>
</dbReference>
<dbReference type="GO" id="GO:0008198">
    <property type="term" value="F:ferrous iron binding"/>
    <property type="evidence" value="ECO:0007669"/>
    <property type="project" value="TreeGrafter"/>
</dbReference>
<dbReference type="EMBL" id="CP046452">
    <property type="protein sequence ID" value="QGU01055.1"/>
    <property type="molecule type" value="Genomic_DNA"/>
</dbReference>
<evidence type="ECO:0000313" key="7">
    <source>
        <dbReference type="EMBL" id="QGU01055.1"/>
    </source>
</evidence>
<feature type="binding site" evidence="5">
    <location>
        <position position="131"/>
    </location>
    <ligand>
        <name>Fe cation</name>
        <dbReference type="ChEBI" id="CHEBI:24875"/>
        <note>catalytic</note>
    </ligand>
</feature>
<dbReference type="RefSeq" id="WP_156191492.1">
    <property type="nucleotide sequence ID" value="NZ_CP046452.1"/>
</dbReference>
<dbReference type="InterPro" id="IPR027450">
    <property type="entry name" value="AlkB-like"/>
</dbReference>
<dbReference type="PANTHER" id="PTHR16557:SF2">
    <property type="entry name" value="NUCLEIC ACID DIOXYGENASE ALKBH1"/>
    <property type="match status" value="1"/>
</dbReference>
<keyword evidence="3 7" id="KW-0560">Oxidoreductase</keyword>
<dbReference type="Pfam" id="PF13532">
    <property type="entry name" value="2OG-FeII_Oxy_2"/>
    <property type="match status" value="1"/>
</dbReference>
<organism evidence="7 8">
    <name type="scientific">Corynebacterium kalinowskii</name>
    <dbReference type="NCBI Taxonomy" id="2675216"/>
    <lineage>
        <taxon>Bacteria</taxon>
        <taxon>Bacillati</taxon>
        <taxon>Actinomycetota</taxon>
        <taxon>Actinomycetes</taxon>
        <taxon>Mycobacteriales</taxon>
        <taxon>Corynebacteriaceae</taxon>
        <taxon>Corynebacterium</taxon>
    </lineage>
</organism>
<feature type="binding site" evidence="5">
    <location>
        <position position="185"/>
    </location>
    <ligand>
        <name>Fe cation</name>
        <dbReference type="ChEBI" id="CHEBI:24875"/>
        <note>catalytic</note>
    </ligand>
</feature>
<keyword evidence="2 7" id="KW-0223">Dioxygenase</keyword>
<keyword evidence="8" id="KW-1185">Reference proteome</keyword>
<dbReference type="InterPro" id="IPR037151">
    <property type="entry name" value="AlkB-like_sf"/>
</dbReference>
<dbReference type="AlphaFoldDB" id="A0A6B8VPU4"/>
<name>A0A6B8VPU4_9CORY</name>
<dbReference type="GO" id="GO:0035516">
    <property type="term" value="F:broad specificity oxidative DNA demethylase activity"/>
    <property type="evidence" value="ECO:0007669"/>
    <property type="project" value="UniProtKB-EC"/>
</dbReference>
<evidence type="ECO:0000259" key="6">
    <source>
        <dbReference type="PROSITE" id="PS51471"/>
    </source>
</evidence>
<evidence type="ECO:0000256" key="5">
    <source>
        <dbReference type="PIRSR" id="PIRSR604574-2"/>
    </source>
</evidence>
<dbReference type="GO" id="GO:0035513">
    <property type="term" value="P:oxidative RNA demethylation"/>
    <property type="evidence" value="ECO:0007669"/>
    <property type="project" value="TreeGrafter"/>
</dbReference>
<dbReference type="InterPro" id="IPR005123">
    <property type="entry name" value="Oxoglu/Fe-dep_dioxygenase_dom"/>
</dbReference>
<gene>
    <name evidence="7" type="primary">alkB</name>
    <name evidence="7" type="ORF">CKALI_00770</name>
</gene>
<evidence type="ECO:0000256" key="3">
    <source>
        <dbReference type="ARBA" id="ARBA00023002"/>
    </source>
</evidence>
<dbReference type="GO" id="GO:0035515">
    <property type="term" value="F:oxidative RNA demethylase activity"/>
    <property type="evidence" value="ECO:0007669"/>
    <property type="project" value="TreeGrafter"/>
</dbReference>
<dbReference type="Gene3D" id="2.60.120.590">
    <property type="entry name" value="Alpha-ketoglutarate-dependent dioxygenase AlkB-like"/>
    <property type="match status" value="1"/>
</dbReference>
<keyword evidence="1 5" id="KW-0479">Metal-binding</keyword>
<proteinExistence type="predicted"/>
<feature type="domain" description="Fe2OG dioxygenase" evidence="6">
    <location>
        <begin position="111"/>
        <end position="214"/>
    </location>
</feature>
<feature type="binding site" evidence="5">
    <location>
        <position position="129"/>
    </location>
    <ligand>
        <name>Fe cation</name>
        <dbReference type="ChEBI" id="CHEBI:24875"/>
        <note>catalytic</note>
    </ligand>
</feature>
<evidence type="ECO:0000313" key="8">
    <source>
        <dbReference type="Proteomes" id="UP000427071"/>
    </source>
</evidence>